<dbReference type="GO" id="GO:0030677">
    <property type="term" value="C:ribonuclease P complex"/>
    <property type="evidence" value="ECO:0007669"/>
    <property type="project" value="InterPro"/>
</dbReference>
<dbReference type="GO" id="GO:0004526">
    <property type="term" value="F:ribonuclease P activity"/>
    <property type="evidence" value="ECO:0007669"/>
    <property type="project" value="UniProtKB-EC"/>
</dbReference>
<dbReference type="EMBL" id="LNQE01001125">
    <property type="protein sequence ID" value="KUG20935.1"/>
    <property type="molecule type" value="Genomic_DNA"/>
</dbReference>
<evidence type="ECO:0000256" key="2">
    <source>
        <dbReference type="ARBA" id="ARBA00022694"/>
    </source>
</evidence>
<evidence type="ECO:0000313" key="8">
    <source>
        <dbReference type="EMBL" id="KUG20935.1"/>
    </source>
</evidence>
<sequence>MQLARKIAMRQRIRIDRRLRRQFCRRCNAFLVPGVNMRVRIHRGRVVVTCLACGHRARYPARRSSRG</sequence>
<keyword evidence="6 8" id="KW-0378">Hydrolase</keyword>
<keyword evidence="4" id="KW-0479">Metal-binding</keyword>
<dbReference type="InterPro" id="IPR007175">
    <property type="entry name" value="Rpr2/Snm1/Rpp21"/>
</dbReference>
<dbReference type="Gene3D" id="6.20.50.20">
    <property type="match status" value="1"/>
</dbReference>
<keyword evidence="7" id="KW-0862">Zinc</keyword>
<evidence type="ECO:0000256" key="3">
    <source>
        <dbReference type="ARBA" id="ARBA00022722"/>
    </source>
</evidence>
<dbReference type="InterPro" id="IPR016432">
    <property type="entry name" value="RNP4"/>
</dbReference>
<evidence type="ECO:0000256" key="7">
    <source>
        <dbReference type="ARBA" id="ARBA00022833"/>
    </source>
</evidence>
<dbReference type="Pfam" id="PF04032">
    <property type="entry name" value="Rpr2"/>
    <property type="match status" value="1"/>
</dbReference>
<organism evidence="8">
    <name type="scientific">hydrocarbon metagenome</name>
    <dbReference type="NCBI Taxonomy" id="938273"/>
    <lineage>
        <taxon>unclassified sequences</taxon>
        <taxon>metagenomes</taxon>
        <taxon>ecological metagenomes</taxon>
    </lineage>
</organism>
<name>A0A0W8FJA5_9ZZZZ</name>
<reference evidence="8" key="1">
    <citation type="journal article" date="2015" name="Proc. Natl. Acad. Sci. U.S.A.">
        <title>Networks of energetic and metabolic interactions define dynamics in microbial communities.</title>
        <authorList>
            <person name="Embree M."/>
            <person name="Liu J.K."/>
            <person name="Al-Bassam M.M."/>
            <person name="Zengler K."/>
        </authorList>
    </citation>
    <scope>NUCLEOTIDE SEQUENCE</scope>
</reference>
<dbReference type="PIRSF" id="PIRSF004878">
    <property type="entry name" value="RNase_P_4"/>
    <property type="match status" value="1"/>
</dbReference>
<dbReference type="PANTHER" id="PTHR14742:SF0">
    <property type="entry name" value="RIBONUCLEASE P PROTEIN SUBUNIT P21"/>
    <property type="match status" value="1"/>
</dbReference>
<dbReference type="AlphaFoldDB" id="A0A0W8FJA5"/>
<evidence type="ECO:0000256" key="4">
    <source>
        <dbReference type="ARBA" id="ARBA00022723"/>
    </source>
</evidence>
<accession>A0A0W8FJA5</accession>
<keyword evidence="1" id="KW-0963">Cytoplasm</keyword>
<proteinExistence type="predicted"/>
<gene>
    <name evidence="8" type="ORF">ASZ90_009308</name>
</gene>
<keyword evidence="3" id="KW-0540">Nuclease</keyword>
<comment type="caution">
    <text evidence="8">The sequence shown here is derived from an EMBL/GenBank/DDBJ whole genome shotgun (WGS) entry which is preliminary data.</text>
</comment>
<evidence type="ECO:0000256" key="6">
    <source>
        <dbReference type="ARBA" id="ARBA00022801"/>
    </source>
</evidence>
<dbReference type="GO" id="GO:0046872">
    <property type="term" value="F:metal ion binding"/>
    <property type="evidence" value="ECO:0007669"/>
    <property type="project" value="UniProtKB-KW"/>
</dbReference>
<dbReference type="EC" id="3.1.26.5" evidence="8"/>
<dbReference type="PANTHER" id="PTHR14742">
    <property type="entry name" value="RIBONUCLEASE P SUBUNIT P21"/>
    <property type="match status" value="1"/>
</dbReference>
<evidence type="ECO:0000256" key="5">
    <source>
        <dbReference type="ARBA" id="ARBA00022759"/>
    </source>
</evidence>
<evidence type="ECO:0000256" key="1">
    <source>
        <dbReference type="ARBA" id="ARBA00022490"/>
    </source>
</evidence>
<protein>
    <submittedName>
        <fullName evidence="8">Ribonuclease p protein component 4</fullName>
        <ecNumber evidence="8">3.1.26.5</ecNumber>
    </submittedName>
</protein>
<keyword evidence="5" id="KW-0255">Endonuclease</keyword>
<keyword evidence="2" id="KW-0819">tRNA processing</keyword>
<dbReference type="GO" id="GO:0001682">
    <property type="term" value="P:tRNA 5'-leader removal"/>
    <property type="evidence" value="ECO:0007669"/>
    <property type="project" value="InterPro"/>
</dbReference>